<dbReference type="InterPro" id="IPR036388">
    <property type="entry name" value="WH-like_DNA-bd_sf"/>
</dbReference>
<keyword evidence="2" id="KW-0611">Plant defense</keyword>
<dbReference type="SUPFAM" id="SSF52047">
    <property type="entry name" value="RNI-like"/>
    <property type="match status" value="1"/>
</dbReference>
<sequence>MDDIRKILLLSYYDLPPHLKTCLLYLSVFPEDYEIKKDRLIWRWVAEGFVQQARGDQSFLEIGESYFNELLNRCLIQPADMDDLDGTPHACRVHDIVLDLIISLSAEECFITTILAGDGMESKVRWLSLQNNNSTTWATTKMPKLRSLTIFTPDDAVIDPTREPPFHGIFCYVYWIYEAAYSRTLQAWDGLAKVVITSGRIAEELGHLTELRVLKLSTQEVDDDERTACSEALLESLGKLTKVECLDIRVRFNGVNLDGSMAEPLGNLRRLSIAIAKVMPTLIN</sequence>
<name>A0A8T0Q046_PANVG</name>
<dbReference type="GO" id="GO:0009626">
    <property type="term" value="P:plant-type hypersensitive response"/>
    <property type="evidence" value="ECO:0007669"/>
    <property type="project" value="UniProtKB-ARBA"/>
</dbReference>
<proteinExistence type="predicted"/>
<evidence type="ECO:0000259" key="3">
    <source>
        <dbReference type="Pfam" id="PF23559"/>
    </source>
</evidence>
<dbReference type="EMBL" id="CM029050">
    <property type="protein sequence ID" value="KAG2565973.1"/>
    <property type="molecule type" value="Genomic_DNA"/>
</dbReference>
<gene>
    <name evidence="5" type="ORF">PVAP13_7NG155217</name>
</gene>
<dbReference type="Pfam" id="PF23598">
    <property type="entry name" value="LRR_14"/>
    <property type="match status" value="1"/>
</dbReference>
<reference evidence="5" key="1">
    <citation type="submission" date="2020-05" db="EMBL/GenBank/DDBJ databases">
        <title>WGS assembly of Panicum virgatum.</title>
        <authorList>
            <person name="Lovell J.T."/>
            <person name="Jenkins J."/>
            <person name="Shu S."/>
            <person name="Juenger T.E."/>
            <person name="Schmutz J."/>
        </authorList>
    </citation>
    <scope>NUCLEOTIDE SEQUENCE</scope>
    <source>
        <strain evidence="5">AP13</strain>
    </source>
</reference>
<dbReference type="PANTHER" id="PTHR23155:SF1116">
    <property type="entry name" value="OS12G0273300 PROTEIN"/>
    <property type="match status" value="1"/>
</dbReference>
<dbReference type="Proteomes" id="UP000823388">
    <property type="component" value="Chromosome 7N"/>
</dbReference>
<dbReference type="AlphaFoldDB" id="A0A8T0Q046"/>
<dbReference type="PANTHER" id="PTHR23155">
    <property type="entry name" value="DISEASE RESISTANCE PROTEIN RP"/>
    <property type="match status" value="1"/>
</dbReference>
<evidence type="ECO:0000313" key="6">
    <source>
        <dbReference type="Proteomes" id="UP000823388"/>
    </source>
</evidence>
<keyword evidence="1" id="KW-0677">Repeat</keyword>
<comment type="caution">
    <text evidence="5">The sequence shown here is derived from an EMBL/GenBank/DDBJ whole genome shotgun (WGS) entry which is preliminary data.</text>
</comment>
<evidence type="ECO:0000313" key="5">
    <source>
        <dbReference type="EMBL" id="KAG2565972.1"/>
    </source>
</evidence>
<dbReference type="InterPro" id="IPR044974">
    <property type="entry name" value="Disease_R_plants"/>
</dbReference>
<feature type="domain" description="Disease resistance protein winged helix" evidence="3">
    <location>
        <begin position="28"/>
        <end position="101"/>
    </location>
</feature>
<evidence type="ECO:0000256" key="1">
    <source>
        <dbReference type="ARBA" id="ARBA00022737"/>
    </source>
</evidence>
<dbReference type="EMBL" id="CM029050">
    <property type="protein sequence ID" value="KAG2565972.1"/>
    <property type="molecule type" value="Genomic_DNA"/>
</dbReference>
<dbReference type="InterPro" id="IPR055414">
    <property type="entry name" value="LRR_R13L4/SHOC2-like"/>
</dbReference>
<dbReference type="FunFam" id="1.10.10.10:FF:000322">
    <property type="entry name" value="Probable disease resistance protein At1g63360"/>
    <property type="match status" value="1"/>
</dbReference>
<feature type="domain" description="Disease resistance R13L4/SHOC-2-like LRR" evidence="4">
    <location>
        <begin position="187"/>
        <end position="283"/>
    </location>
</feature>
<evidence type="ECO:0000259" key="4">
    <source>
        <dbReference type="Pfam" id="PF23598"/>
    </source>
</evidence>
<evidence type="ECO:0000256" key="2">
    <source>
        <dbReference type="ARBA" id="ARBA00022821"/>
    </source>
</evidence>
<dbReference type="Pfam" id="PF23559">
    <property type="entry name" value="WHD_DRP"/>
    <property type="match status" value="1"/>
</dbReference>
<dbReference type="GO" id="GO:0002758">
    <property type="term" value="P:innate immune response-activating signaling pathway"/>
    <property type="evidence" value="ECO:0007669"/>
    <property type="project" value="UniProtKB-ARBA"/>
</dbReference>
<keyword evidence="6" id="KW-1185">Reference proteome</keyword>
<dbReference type="Gene3D" id="1.10.10.10">
    <property type="entry name" value="Winged helix-like DNA-binding domain superfamily/Winged helix DNA-binding domain"/>
    <property type="match status" value="1"/>
</dbReference>
<dbReference type="InterPro" id="IPR058922">
    <property type="entry name" value="WHD_DRP"/>
</dbReference>
<accession>A0A8T0Q046</accession>
<protein>
    <submittedName>
        <fullName evidence="5">Uncharacterized protein</fullName>
    </submittedName>
</protein>
<dbReference type="GO" id="GO:0042742">
    <property type="term" value="P:defense response to bacterium"/>
    <property type="evidence" value="ECO:0007669"/>
    <property type="project" value="UniProtKB-ARBA"/>
</dbReference>
<organism evidence="5 6">
    <name type="scientific">Panicum virgatum</name>
    <name type="common">Blackwell switchgrass</name>
    <dbReference type="NCBI Taxonomy" id="38727"/>
    <lineage>
        <taxon>Eukaryota</taxon>
        <taxon>Viridiplantae</taxon>
        <taxon>Streptophyta</taxon>
        <taxon>Embryophyta</taxon>
        <taxon>Tracheophyta</taxon>
        <taxon>Spermatophyta</taxon>
        <taxon>Magnoliopsida</taxon>
        <taxon>Liliopsida</taxon>
        <taxon>Poales</taxon>
        <taxon>Poaceae</taxon>
        <taxon>PACMAD clade</taxon>
        <taxon>Panicoideae</taxon>
        <taxon>Panicodae</taxon>
        <taxon>Paniceae</taxon>
        <taxon>Panicinae</taxon>
        <taxon>Panicum</taxon>
        <taxon>Panicum sect. Hiantes</taxon>
    </lineage>
</organism>